<dbReference type="Gene3D" id="3.30.420.10">
    <property type="entry name" value="Ribonuclease H-like superfamily/Ribonuclease H"/>
    <property type="match status" value="1"/>
</dbReference>
<dbReference type="InterPro" id="IPR053151">
    <property type="entry name" value="RNase_H-like"/>
</dbReference>
<dbReference type="CDD" id="cd06222">
    <property type="entry name" value="RNase_H_like"/>
    <property type="match status" value="1"/>
</dbReference>
<dbReference type="InParanoid" id="M1B6I5"/>
<dbReference type="AlphaFoldDB" id="M1B6I5"/>
<name>M1B6I5_SOLTU</name>
<dbReference type="GO" id="GO:0004523">
    <property type="term" value="F:RNA-DNA hybrid ribonuclease activity"/>
    <property type="evidence" value="ECO:0007669"/>
    <property type="project" value="InterPro"/>
</dbReference>
<dbReference type="SUPFAM" id="SSF53098">
    <property type="entry name" value="Ribonuclease H-like"/>
    <property type="match status" value="1"/>
</dbReference>
<dbReference type="PANTHER" id="PTHR47723">
    <property type="entry name" value="OS05G0353850 PROTEIN"/>
    <property type="match status" value="1"/>
</dbReference>
<dbReference type="STRING" id="4113.M1B6I5"/>
<keyword evidence="3" id="KW-1185">Reference proteome</keyword>
<dbReference type="InterPro" id="IPR044730">
    <property type="entry name" value="RNase_H-like_dom_plant"/>
</dbReference>
<dbReference type="InterPro" id="IPR012337">
    <property type="entry name" value="RNaseH-like_sf"/>
</dbReference>
<dbReference type="PaxDb" id="4113-PGSC0003DMT400038234"/>
<evidence type="ECO:0000259" key="1">
    <source>
        <dbReference type="Pfam" id="PF13456"/>
    </source>
</evidence>
<dbReference type="Proteomes" id="UP000011115">
    <property type="component" value="Unassembled WGS sequence"/>
</dbReference>
<dbReference type="InterPro" id="IPR036397">
    <property type="entry name" value="RNaseH_sf"/>
</dbReference>
<evidence type="ECO:0000313" key="2">
    <source>
        <dbReference type="EnsemblPlants" id="PGSC0003DMT400038234"/>
    </source>
</evidence>
<dbReference type="InterPro" id="IPR002156">
    <property type="entry name" value="RNaseH_domain"/>
</dbReference>
<proteinExistence type="predicted"/>
<dbReference type="GO" id="GO:0003676">
    <property type="term" value="F:nucleic acid binding"/>
    <property type="evidence" value="ECO:0007669"/>
    <property type="project" value="InterPro"/>
</dbReference>
<accession>M1B6I5</accession>
<dbReference type="Gramene" id="PGSC0003DMT400038234">
    <property type="protein sequence ID" value="PGSC0003DMT400038234"/>
    <property type="gene ID" value="PGSC0003DMG400014751"/>
</dbReference>
<reference evidence="3" key="1">
    <citation type="journal article" date="2011" name="Nature">
        <title>Genome sequence and analysis of the tuber crop potato.</title>
        <authorList>
            <consortium name="The Potato Genome Sequencing Consortium"/>
        </authorList>
    </citation>
    <scope>NUCLEOTIDE SEQUENCE [LARGE SCALE GENOMIC DNA]</scope>
    <source>
        <strain evidence="3">cv. DM1-3 516 R44</strain>
    </source>
</reference>
<dbReference type="PANTHER" id="PTHR47723:SF7">
    <property type="entry name" value="RNASE H FAMILY PROTEIN"/>
    <property type="match status" value="1"/>
</dbReference>
<evidence type="ECO:0000313" key="3">
    <source>
        <dbReference type="Proteomes" id="UP000011115"/>
    </source>
</evidence>
<organism evidence="2 3">
    <name type="scientific">Solanum tuberosum</name>
    <name type="common">Potato</name>
    <dbReference type="NCBI Taxonomy" id="4113"/>
    <lineage>
        <taxon>Eukaryota</taxon>
        <taxon>Viridiplantae</taxon>
        <taxon>Streptophyta</taxon>
        <taxon>Embryophyta</taxon>
        <taxon>Tracheophyta</taxon>
        <taxon>Spermatophyta</taxon>
        <taxon>Magnoliopsida</taxon>
        <taxon>eudicotyledons</taxon>
        <taxon>Gunneridae</taxon>
        <taxon>Pentapetalae</taxon>
        <taxon>asterids</taxon>
        <taxon>lamiids</taxon>
        <taxon>Solanales</taxon>
        <taxon>Solanaceae</taxon>
        <taxon>Solanoideae</taxon>
        <taxon>Solaneae</taxon>
        <taxon>Solanum</taxon>
    </lineage>
</organism>
<feature type="domain" description="RNase H type-1" evidence="1">
    <location>
        <begin position="58"/>
        <end position="148"/>
    </location>
</feature>
<dbReference type="Pfam" id="PF13456">
    <property type="entry name" value="RVT_3"/>
    <property type="match status" value="1"/>
</dbReference>
<sequence length="219" mass="25261">MGITTSFIIKVVLHNSFPSIDTKESWNRICEKIERIRPPIRCSSVCWIRPQKGMVKINTDDSFFSNDKRAGIGGIVRHDNGNIIIAFSIPVQCNNNNHAVDNGIKWCINHGYNNLQIELDSFVIANMLRNKLTNNIKIKHIVDRITNFLTGTNHHFLTVLEKPIKWRISWLKMPLQVEIVPSITLFKNSQERQGDYFNSINGNSLRLEEDLRNVIFFVS</sequence>
<reference evidence="2" key="2">
    <citation type="submission" date="2015-06" db="UniProtKB">
        <authorList>
            <consortium name="EnsemblPlants"/>
        </authorList>
    </citation>
    <scope>IDENTIFICATION</scope>
    <source>
        <strain evidence="2">DM1-3 516 R44</strain>
    </source>
</reference>
<dbReference type="HOGENOM" id="CLU_1263435_0_0_1"/>
<dbReference type="EnsemblPlants" id="PGSC0003DMT400038234">
    <property type="protein sequence ID" value="PGSC0003DMT400038234"/>
    <property type="gene ID" value="PGSC0003DMG400014751"/>
</dbReference>
<protein>
    <submittedName>
        <fullName evidence="2">RNase H family protein</fullName>
    </submittedName>
</protein>